<organism evidence="1 2">
    <name type="scientific">Spiroplasma tabanidicola</name>
    <dbReference type="NCBI Taxonomy" id="324079"/>
    <lineage>
        <taxon>Bacteria</taxon>
        <taxon>Bacillati</taxon>
        <taxon>Mycoplasmatota</taxon>
        <taxon>Mollicutes</taxon>
        <taxon>Entomoplasmatales</taxon>
        <taxon>Spiroplasmataceae</taxon>
        <taxon>Spiroplasma</taxon>
    </lineage>
</organism>
<accession>A0A6I6C880</accession>
<gene>
    <name evidence="1" type="ORF">STABA_v1c02730</name>
</gene>
<proteinExistence type="predicted"/>
<dbReference type="Proteomes" id="UP000424468">
    <property type="component" value="Chromosome"/>
</dbReference>
<keyword evidence="2" id="KW-1185">Reference proteome</keyword>
<evidence type="ECO:0000313" key="2">
    <source>
        <dbReference type="Proteomes" id="UP000424468"/>
    </source>
</evidence>
<sequence length="270" mass="32563">MKYKEWEYYSHIPKDIISNEVYMLLSLFGSENRYLKLLEKRWFEKRDMIDFRDYMENAFEETEVTEKQEVDRDSLSCLLRLMAICDTFSDYEYIYDVSKKIYEDPDIKDKDQRLYDYAFVELIVTLYDALVNEFKDLTIMTKYKPITEELINEIVKLSELLDDSKLVVKKTYLINDLISDLLDLLEDDSENKNEFEHSEEVVLYNFAIYYSTKFYFALLLREKIIAEEEKITNTIIEENKPLMEEDGMRMSETIMLNEDAKEIFYKTLKN</sequence>
<dbReference type="KEGG" id="stab:STABA_v1c02730"/>
<protein>
    <submittedName>
        <fullName evidence="1">Uncharacterized protein</fullName>
    </submittedName>
</protein>
<name>A0A6I6C880_9MOLU</name>
<evidence type="ECO:0000313" key="1">
    <source>
        <dbReference type="EMBL" id="QGS51639.1"/>
    </source>
</evidence>
<reference evidence="1 2" key="1">
    <citation type="submission" date="2019-11" db="EMBL/GenBank/DDBJ databases">
        <title>Complete genome sequence of Spiroplasma tabanidicola TAUS-1 (DSM 22603).</title>
        <authorList>
            <person name="Huang C.-T."/>
            <person name="Lin Y.-C."/>
            <person name="Kuo C.-H."/>
        </authorList>
    </citation>
    <scope>NUCLEOTIDE SEQUENCE [LARGE SCALE GENOMIC DNA]</scope>
    <source>
        <strain evidence="1 2">TAUS-1</strain>
    </source>
</reference>
<dbReference type="EMBL" id="CP046276">
    <property type="protein sequence ID" value="QGS51639.1"/>
    <property type="molecule type" value="Genomic_DNA"/>
</dbReference>
<dbReference type="AlphaFoldDB" id="A0A6I6C880"/>
<dbReference type="OrthoDB" id="388693at2"/>
<dbReference type="RefSeq" id="WP_156005807.1">
    <property type="nucleotide sequence ID" value="NZ_CP046276.1"/>
</dbReference>